<dbReference type="PANTHER" id="PTHR11669:SF0">
    <property type="entry name" value="PROTEIN STICHEL-LIKE 2"/>
    <property type="match status" value="1"/>
</dbReference>
<sequence>GQAPVKVKSQIIEPCNKCRICKSITQGTALDLIEIDAASNRGIDDIRELREKIKLTPSQAKKKVYVIDEAHMLTLPAFNALLKTLEEPPEHALFILCTTQPEKLPETIISRCQRFNFRLAKSEEIIRALKRIVKGENLRIKDNVLKLIAKRAGGSFRDAVKSLQQLSFEGKNISLKSAKNFFNTELVLSKDILELLVKKDAVRALKWLNKAVEMGVGLKVLIEAVLEDLRQVMLLKYGIEEKDSTKGGGDYGLEVSEVKRLIFLFDKAGRELKGAVIPQ</sequence>
<dbReference type="InterPro" id="IPR027417">
    <property type="entry name" value="P-loop_NTPase"/>
</dbReference>
<dbReference type="GO" id="GO:0006261">
    <property type="term" value="P:DNA-templated DNA replication"/>
    <property type="evidence" value="ECO:0007669"/>
    <property type="project" value="TreeGrafter"/>
</dbReference>
<dbReference type="PANTHER" id="PTHR11669">
    <property type="entry name" value="REPLICATION FACTOR C / DNA POLYMERASE III GAMMA-TAU SUBUNIT"/>
    <property type="match status" value="1"/>
</dbReference>
<comment type="caution">
    <text evidence="1">The sequence shown here is derived from an EMBL/GenBank/DDBJ whole genome shotgun (WGS) entry which is preliminary data.</text>
</comment>
<feature type="non-terminal residue" evidence="1">
    <location>
        <position position="279"/>
    </location>
</feature>
<organism evidence="1">
    <name type="scientific">marine sediment metagenome</name>
    <dbReference type="NCBI Taxonomy" id="412755"/>
    <lineage>
        <taxon>unclassified sequences</taxon>
        <taxon>metagenomes</taxon>
        <taxon>ecological metagenomes</taxon>
    </lineage>
</organism>
<evidence type="ECO:0008006" key="2">
    <source>
        <dbReference type="Google" id="ProtNLM"/>
    </source>
</evidence>
<accession>X0TR91</accession>
<dbReference type="GO" id="GO:0005524">
    <property type="term" value="F:ATP binding"/>
    <property type="evidence" value="ECO:0007669"/>
    <property type="project" value="InterPro"/>
</dbReference>
<name>X0TR91_9ZZZZ</name>
<dbReference type="NCBIfam" id="TIGR02397">
    <property type="entry name" value="dnaX_nterm"/>
    <property type="match status" value="1"/>
</dbReference>
<dbReference type="Gene3D" id="1.10.8.60">
    <property type="match status" value="1"/>
</dbReference>
<evidence type="ECO:0000313" key="1">
    <source>
        <dbReference type="EMBL" id="GAF96063.1"/>
    </source>
</evidence>
<proteinExistence type="predicted"/>
<gene>
    <name evidence="1" type="ORF">S01H1_28274</name>
</gene>
<dbReference type="Gene3D" id="3.40.50.300">
    <property type="entry name" value="P-loop containing nucleotide triphosphate hydrolases"/>
    <property type="match status" value="1"/>
</dbReference>
<dbReference type="InterPro" id="IPR012763">
    <property type="entry name" value="DNA_pol_III_sug/sutau_N"/>
</dbReference>
<dbReference type="AlphaFoldDB" id="X0TR91"/>
<dbReference type="GO" id="GO:0003887">
    <property type="term" value="F:DNA-directed DNA polymerase activity"/>
    <property type="evidence" value="ECO:0007669"/>
    <property type="project" value="InterPro"/>
</dbReference>
<feature type="non-terminal residue" evidence="1">
    <location>
        <position position="1"/>
    </location>
</feature>
<reference evidence="1" key="1">
    <citation type="journal article" date="2014" name="Front. Microbiol.">
        <title>High frequency of phylogenetically diverse reductive dehalogenase-homologous genes in deep subseafloor sedimentary metagenomes.</title>
        <authorList>
            <person name="Kawai M."/>
            <person name="Futagami T."/>
            <person name="Toyoda A."/>
            <person name="Takaki Y."/>
            <person name="Nishi S."/>
            <person name="Hori S."/>
            <person name="Arai W."/>
            <person name="Tsubouchi T."/>
            <person name="Morono Y."/>
            <person name="Uchiyama I."/>
            <person name="Ito T."/>
            <person name="Fujiyama A."/>
            <person name="Inagaki F."/>
            <person name="Takami H."/>
        </authorList>
    </citation>
    <scope>NUCLEOTIDE SEQUENCE</scope>
    <source>
        <strain evidence="1">Expedition CK06-06</strain>
    </source>
</reference>
<dbReference type="EMBL" id="BARS01017270">
    <property type="protein sequence ID" value="GAF96063.1"/>
    <property type="molecule type" value="Genomic_DNA"/>
</dbReference>
<dbReference type="InterPro" id="IPR050238">
    <property type="entry name" value="DNA_Rep/Repair_Clamp_Loader"/>
</dbReference>
<protein>
    <recommendedName>
        <fullName evidence="2">DNA polymerase III gamma subunit domain-containing protein</fullName>
    </recommendedName>
</protein>
<dbReference type="GO" id="GO:0009360">
    <property type="term" value="C:DNA polymerase III complex"/>
    <property type="evidence" value="ECO:0007669"/>
    <property type="project" value="InterPro"/>
</dbReference>
<dbReference type="Pfam" id="PF13177">
    <property type="entry name" value="DNA_pol3_delta2"/>
    <property type="match status" value="1"/>
</dbReference>
<dbReference type="SUPFAM" id="SSF52540">
    <property type="entry name" value="P-loop containing nucleoside triphosphate hydrolases"/>
    <property type="match status" value="1"/>
</dbReference>